<dbReference type="Pfam" id="PF00752">
    <property type="entry name" value="XPG_N"/>
    <property type="match status" value="1"/>
</dbReference>
<evidence type="ECO:0000256" key="6">
    <source>
        <dbReference type="ARBA" id="ARBA00023242"/>
    </source>
</evidence>
<protein>
    <recommendedName>
        <fullName evidence="8">XPG N-terminal domain-containing protein</fullName>
    </recommendedName>
</protein>
<dbReference type="InterPro" id="IPR001044">
    <property type="entry name" value="XPG/Rad2_eukaryotes"/>
</dbReference>
<evidence type="ECO:0000259" key="8">
    <source>
        <dbReference type="SMART" id="SM00485"/>
    </source>
</evidence>
<keyword evidence="3" id="KW-0378">Hydrolase</keyword>
<proteinExistence type="inferred from homology"/>
<comment type="subcellular location">
    <subcellularLocation>
        <location evidence="1">Nucleus</location>
    </subcellularLocation>
</comment>
<keyword evidence="5" id="KW-0234">DNA repair</keyword>
<evidence type="ECO:0000256" key="1">
    <source>
        <dbReference type="ARBA" id="ARBA00004123"/>
    </source>
</evidence>
<evidence type="ECO:0000256" key="4">
    <source>
        <dbReference type="ARBA" id="ARBA00022763"/>
    </source>
</evidence>
<dbReference type="GO" id="GO:0006289">
    <property type="term" value="P:nucleotide-excision repair"/>
    <property type="evidence" value="ECO:0007669"/>
    <property type="project" value="InterPro"/>
</dbReference>
<dbReference type="AlphaFoldDB" id="A0AAE0LFZ0"/>
<dbReference type="EMBL" id="LGRX02002661">
    <property type="protein sequence ID" value="KAK3283757.1"/>
    <property type="molecule type" value="Genomic_DNA"/>
</dbReference>
<comment type="similarity">
    <text evidence="2">Belongs to the XPG/RAD2 endonuclease family. XPG subfamily.</text>
</comment>
<reference evidence="9 10" key="1">
    <citation type="journal article" date="2015" name="Genome Biol. Evol.">
        <title>Comparative Genomics of a Bacterivorous Green Alga Reveals Evolutionary Causalities and Consequences of Phago-Mixotrophic Mode of Nutrition.</title>
        <authorList>
            <person name="Burns J.A."/>
            <person name="Paasch A."/>
            <person name="Narechania A."/>
            <person name="Kim E."/>
        </authorList>
    </citation>
    <scope>NUCLEOTIDE SEQUENCE [LARGE SCALE GENOMIC DNA]</scope>
    <source>
        <strain evidence="9 10">PLY_AMNH</strain>
    </source>
</reference>
<evidence type="ECO:0000313" key="10">
    <source>
        <dbReference type="Proteomes" id="UP001190700"/>
    </source>
</evidence>
<keyword evidence="6" id="KW-0539">Nucleus</keyword>
<dbReference type="GO" id="GO:0003697">
    <property type="term" value="F:single-stranded DNA binding"/>
    <property type="evidence" value="ECO:0007669"/>
    <property type="project" value="InterPro"/>
</dbReference>
<dbReference type="SMART" id="SM00485">
    <property type="entry name" value="XPGN"/>
    <property type="match status" value="1"/>
</dbReference>
<organism evidence="9 10">
    <name type="scientific">Cymbomonas tetramitiformis</name>
    <dbReference type="NCBI Taxonomy" id="36881"/>
    <lineage>
        <taxon>Eukaryota</taxon>
        <taxon>Viridiplantae</taxon>
        <taxon>Chlorophyta</taxon>
        <taxon>Pyramimonadophyceae</taxon>
        <taxon>Pyramimonadales</taxon>
        <taxon>Pyramimonadaceae</taxon>
        <taxon>Cymbomonas</taxon>
    </lineage>
</organism>
<feature type="non-terminal residue" evidence="9">
    <location>
        <position position="218"/>
    </location>
</feature>
<accession>A0AAE0LFZ0</accession>
<dbReference type="Proteomes" id="UP001190700">
    <property type="component" value="Unassembled WGS sequence"/>
</dbReference>
<evidence type="ECO:0000256" key="3">
    <source>
        <dbReference type="ARBA" id="ARBA00022759"/>
    </source>
</evidence>
<dbReference type="PANTHER" id="PTHR16171:SF7">
    <property type="entry name" value="DNA REPAIR PROTEIN RAD2"/>
    <property type="match status" value="1"/>
</dbReference>
<evidence type="ECO:0000256" key="2">
    <source>
        <dbReference type="ARBA" id="ARBA00005283"/>
    </source>
</evidence>
<dbReference type="SUPFAM" id="SSF88723">
    <property type="entry name" value="PIN domain-like"/>
    <property type="match status" value="1"/>
</dbReference>
<dbReference type="InterPro" id="IPR029060">
    <property type="entry name" value="PIN-like_dom_sf"/>
</dbReference>
<dbReference type="PRINTS" id="PR00066">
    <property type="entry name" value="XRODRMPGMNTG"/>
</dbReference>
<comment type="caution">
    <text evidence="9">The sequence shown here is derived from an EMBL/GenBank/DDBJ whole genome shotgun (WGS) entry which is preliminary data.</text>
</comment>
<feature type="region of interest" description="Disordered" evidence="7">
    <location>
        <begin position="135"/>
        <end position="218"/>
    </location>
</feature>
<dbReference type="CDD" id="cd09868">
    <property type="entry name" value="PIN_XPG_RAD2"/>
    <property type="match status" value="1"/>
</dbReference>
<dbReference type="InterPro" id="IPR006084">
    <property type="entry name" value="XPG/Rad2"/>
</dbReference>
<evidence type="ECO:0000313" key="9">
    <source>
        <dbReference type="EMBL" id="KAK3283757.1"/>
    </source>
</evidence>
<gene>
    <name evidence="9" type="ORF">CYMTET_8569</name>
</gene>
<sequence>MGVHNLWNLLEPCGRRITVEALGNKVLAVDASIWLVQFIKAMRDDRGEMVRNAHLLGFFRRICRMLFHRIRPVFVFDGATPALKRRTTALRRRLKEKQSAKIRKTAEKLLLNQLKTRVIDEISLQGAHGASHDVASGAVASQHSAGQAGTSRGGSLGAGAAEWRDGSDNDDAQEDDGRRPSFAADEALALELQSAEYEGASGAARASQPHGTRRDASK</sequence>
<evidence type="ECO:0000256" key="7">
    <source>
        <dbReference type="SAM" id="MobiDB-lite"/>
    </source>
</evidence>
<dbReference type="InterPro" id="IPR019974">
    <property type="entry name" value="XPG_CS"/>
</dbReference>
<dbReference type="InterPro" id="IPR006085">
    <property type="entry name" value="XPG_DNA_repair_N"/>
</dbReference>
<feature type="compositionally biased region" description="Polar residues" evidence="7">
    <location>
        <begin position="139"/>
        <end position="150"/>
    </location>
</feature>
<name>A0AAE0LFZ0_9CHLO</name>
<evidence type="ECO:0000256" key="5">
    <source>
        <dbReference type="ARBA" id="ARBA00023204"/>
    </source>
</evidence>
<feature type="domain" description="XPG N-terminal" evidence="8">
    <location>
        <begin position="1"/>
        <end position="98"/>
    </location>
</feature>
<keyword evidence="3" id="KW-0255">Endonuclease</keyword>
<dbReference type="GO" id="GO:0004520">
    <property type="term" value="F:DNA endonuclease activity"/>
    <property type="evidence" value="ECO:0007669"/>
    <property type="project" value="TreeGrafter"/>
</dbReference>
<dbReference type="GO" id="GO:0005634">
    <property type="term" value="C:nucleus"/>
    <property type="evidence" value="ECO:0007669"/>
    <property type="project" value="UniProtKB-SubCell"/>
</dbReference>
<keyword evidence="3" id="KW-0540">Nuclease</keyword>
<dbReference type="Gene3D" id="3.40.50.1010">
    <property type="entry name" value="5'-nuclease"/>
    <property type="match status" value="1"/>
</dbReference>
<dbReference type="PANTHER" id="PTHR16171">
    <property type="entry name" value="DNA REPAIR PROTEIN COMPLEMENTING XP-G CELLS-RELATED"/>
    <property type="match status" value="1"/>
</dbReference>
<dbReference type="PROSITE" id="PS00841">
    <property type="entry name" value="XPG_1"/>
    <property type="match status" value="1"/>
</dbReference>
<keyword evidence="10" id="KW-1185">Reference proteome</keyword>
<dbReference type="GO" id="GO:0016788">
    <property type="term" value="F:hydrolase activity, acting on ester bonds"/>
    <property type="evidence" value="ECO:0007669"/>
    <property type="project" value="InterPro"/>
</dbReference>
<keyword evidence="4" id="KW-0227">DNA damage</keyword>
<dbReference type="PRINTS" id="PR00853">
    <property type="entry name" value="XPGRADSUPER"/>
</dbReference>